<comment type="caution">
    <text evidence="1">The sequence shown here is derived from an EMBL/GenBank/DDBJ whole genome shotgun (WGS) entry which is preliminary data.</text>
</comment>
<dbReference type="InterPro" id="IPR034660">
    <property type="entry name" value="DinB/YfiT-like"/>
</dbReference>
<name>A0A2T5HZH3_9PROT</name>
<dbReference type="Proteomes" id="UP000244128">
    <property type="component" value="Unassembled WGS sequence"/>
</dbReference>
<dbReference type="PANTHER" id="PTHR36922:SF1">
    <property type="entry name" value="DUF1993 DOMAIN-CONTAINING PROTEIN"/>
    <property type="match status" value="1"/>
</dbReference>
<dbReference type="SUPFAM" id="SSF109854">
    <property type="entry name" value="DinB/YfiT-like putative metalloenzymes"/>
    <property type="match status" value="1"/>
</dbReference>
<proteinExistence type="predicted"/>
<evidence type="ECO:0000313" key="1">
    <source>
        <dbReference type="EMBL" id="PTQ76962.1"/>
    </source>
</evidence>
<dbReference type="AlphaFoldDB" id="A0A2T5HZH3"/>
<dbReference type="EMBL" id="QAOI01000011">
    <property type="protein sequence ID" value="PTQ76962.1"/>
    <property type="molecule type" value="Genomic_DNA"/>
</dbReference>
<protein>
    <recommendedName>
        <fullName evidence="3">DUF1993 domain-containing protein</fullName>
    </recommendedName>
</protein>
<dbReference type="InterPro" id="IPR018531">
    <property type="entry name" value="DUF1993"/>
</dbReference>
<accession>A0A2T5HZH3</accession>
<gene>
    <name evidence="1" type="ORF">C8R26_11110</name>
</gene>
<sequence length="170" mass="18954">MTTSYMYKTSIPVFKQLLTSLSAILTKAEAYATGKKFEPAVLLNARLYPDMFPLIRQVQVAADFAKSVSARLAGVEVPAYEDNEQTFADLQARIAKTLSFIESLTPAQFEGSETRDIVLRPGTLKEKKMIGHNYLINYGLPQFFFHVTTAYAILRHNGLDVGKGDFMGSF</sequence>
<dbReference type="Pfam" id="PF09351">
    <property type="entry name" value="DUF1993"/>
    <property type="match status" value="1"/>
</dbReference>
<evidence type="ECO:0008006" key="3">
    <source>
        <dbReference type="Google" id="ProtNLM"/>
    </source>
</evidence>
<dbReference type="RefSeq" id="WP_107803261.1">
    <property type="nucleotide sequence ID" value="NZ_QAOI01000011.1"/>
</dbReference>
<dbReference type="Gene3D" id="1.20.120.450">
    <property type="entry name" value="dinb family like domain"/>
    <property type="match status" value="1"/>
</dbReference>
<organism evidence="1 2">
    <name type="scientific">Nitrosomonas oligotropha</name>
    <dbReference type="NCBI Taxonomy" id="42354"/>
    <lineage>
        <taxon>Bacteria</taxon>
        <taxon>Pseudomonadati</taxon>
        <taxon>Pseudomonadota</taxon>
        <taxon>Betaproteobacteria</taxon>
        <taxon>Nitrosomonadales</taxon>
        <taxon>Nitrosomonadaceae</taxon>
        <taxon>Nitrosomonas</taxon>
    </lineage>
</organism>
<dbReference type="PANTHER" id="PTHR36922">
    <property type="entry name" value="BLL2446 PROTEIN"/>
    <property type="match status" value="1"/>
</dbReference>
<evidence type="ECO:0000313" key="2">
    <source>
        <dbReference type="Proteomes" id="UP000244128"/>
    </source>
</evidence>
<reference evidence="1 2" key="1">
    <citation type="submission" date="2018-04" db="EMBL/GenBank/DDBJ databases">
        <title>Active sludge and wastewater microbial communities from Klosterneuburg, Austria.</title>
        <authorList>
            <person name="Wagner M."/>
        </authorList>
    </citation>
    <scope>NUCLEOTIDE SEQUENCE [LARGE SCALE GENOMIC DNA]</scope>
    <source>
        <strain evidence="1 2">Nm49</strain>
    </source>
</reference>